<proteinExistence type="predicted"/>
<sequence>MSDSESNAPLPAPHATTGGKSLANVERPRYKSWRKKYRKMRHKFDGVLEENRKLFKEEQKLESIAKRLREELDQLLDLLLDVNSNPALPPELRFNISLDQAHSAIAAIPSVVPADILPETANEMLVEYTVAVQRGQIPHLDLNVIRHQLDKTLAAQGVAPVDHLGHTTSHTIVPANDSDMPEDMRGSNPPSFLTAEEEDAHLLRLDAKLGDPVSEDRMREKEKEGADEKHWAELTPREVERQTELQNPQSQHNWLKTHAKNGAGMEVDDNESLASHDTKPAPARGGKGKRDLAKQVGDRAVGRAREGFSPGAASAGFGEEDDFAFVDEHPGASKKRGRGDVDGTYRVKGGKTGAGKGKRKRSGEDVASTASGSSKKAKVEANE</sequence>
<dbReference type="Proteomes" id="UP001305779">
    <property type="component" value="Unassembled WGS sequence"/>
</dbReference>
<evidence type="ECO:0000259" key="4">
    <source>
        <dbReference type="Pfam" id="PF24244"/>
    </source>
</evidence>
<feature type="domain" description="INO80 complex subunit 3-like middle region" evidence="4">
    <location>
        <begin position="163"/>
        <end position="259"/>
    </location>
</feature>
<feature type="coiled-coil region" evidence="1">
    <location>
        <begin position="51"/>
        <end position="85"/>
    </location>
</feature>
<evidence type="ECO:0000313" key="5">
    <source>
        <dbReference type="EMBL" id="KAK4503673.1"/>
    </source>
</evidence>
<feature type="region of interest" description="Disordered" evidence="2">
    <location>
        <begin position="268"/>
        <end position="383"/>
    </location>
</feature>
<dbReference type="InterPro" id="IPR055449">
    <property type="entry name" value="Iec3-like_M"/>
</dbReference>
<evidence type="ECO:0000313" key="6">
    <source>
        <dbReference type="Proteomes" id="UP001305779"/>
    </source>
</evidence>
<keyword evidence="6" id="KW-1185">Reference proteome</keyword>
<dbReference type="InterPro" id="IPR032742">
    <property type="entry name" value="Iec3_N"/>
</dbReference>
<feature type="compositionally biased region" description="Low complexity" evidence="2">
    <location>
        <begin position="307"/>
        <end position="317"/>
    </location>
</feature>
<organism evidence="5 6">
    <name type="scientific">Zasmidium cellare</name>
    <name type="common">Wine cellar mold</name>
    <name type="synonym">Racodium cellare</name>
    <dbReference type="NCBI Taxonomy" id="395010"/>
    <lineage>
        <taxon>Eukaryota</taxon>
        <taxon>Fungi</taxon>
        <taxon>Dikarya</taxon>
        <taxon>Ascomycota</taxon>
        <taxon>Pezizomycotina</taxon>
        <taxon>Dothideomycetes</taxon>
        <taxon>Dothideomycetidae</taxon>
        <taxon>Mycosphaerellales</taxon>
        <taxon>Mycosphaerellaceae</taxon>
        <taxon>Zasmidium</taxon>
    </lineage>
</organism>
<name>A0ABR0ER48_ZASCE</name>
<dbReference type="Pfam" id="PF14612">
    <property type="entry name" value="Ino80_Iec3"/>
    <property type="match status" value="1"/>
</dbReference>
<feature type="compositionally biased region" description="Basic and acidic residues" evidence="2">
    <location>
        <begin position="288"/>
        <end position="306"/>
    </location>
</feature>
<accession>A0ABR0ER48</accession>
<dbReference type="EMBL" id="JAXOVC010000003">
    <property type="protein sequence ID" value="KAK4503673.1"/>
    <property type="molecule type" value="Genomic_DNA"/>
</dbReference>
<feature type="region of interest" description="Disordered" evidence="2">
    <location>
        <begin position="205"/>
        <end position="251"/>
    </location>
</feature>
<feature type="region of interest" description="Disordered" evidence="2">
    <location>
        <begin position="1"/>
        <end position="27"/>
    </location>
</feature>
<evidence type="ECO:0008006" key="7">
    <source>
        <dbReference type="Google" id="ProtNLM"/>
    </source>
</evidence>
<keyword evidence="1" id="KW-0175">Coiled coil</keyword>
<comment type="caution">
    <text evidence="5">The sequence shown here is derived from an EMBL/GenBank/DDBJ whole genome shotgun (WGS) entry which is preliminary data.</text>
</comment>
<feature type="domain" description="INO80 complex subunit 3 N-terminal" evidence="3">
    <location>
        <begin position="31"/>
        <end position="99"/>
    </location>
</feature>
<feature type="compositionally biased region" description="Basic and acidic residues" evidence="2">
    <location>
        <begin position="205"/>
        <end position="243"/>
    </location>
</feature>
<evidence type="ECO:0000256" key="1">
    <source>
        <dbReference type="SAM" id="Coils"/>
    </source>
</evidence>
<evidence type="ECO:0000259" key="3">
    <source>
        <dbReference type="Pfam" id="PF14612"/>
    </source>
</evidence>
<reference evidence="5 6" key="1">
    <citation type="journal article" date="2023" name="G3 (Bethesda)">
        <title>A chromosome-level genome assembly of Zasmidium syzygii isolated from banana leaves.</title>
        <authorList>
            <person name="van Westerhoven A.C."/>
            <person name="Mehrabi R."/>
            <person name="Talebi R."/>
            <person name="Steentjes M.B.F."/>
            <person name="Corcolon B."/>
            <person name="Chong P.A."/>
            <person name="Kema G.H.J."/>
            <person name="Seidl M.F."/>
        </authorList>
    </citation>
    <scope>NUCLEOTIDE SEQUENCE [LARGE SCALE GENOMIC DNA]</scope>
    <source>
        <strain evidence="5 6">P124</strain>
    </source>
</reference>
<evidence type="ECO:0000256" key="2">
    <source>
        <dbReference type="SAM" id="MobiDB-lite"/>
    </source>
</evidence>
<gene>
    <name evidence="5" type="ORF">PRZ48_004588</name>
</gene>
<dbReference type="Pfam" id="PF24244">
    <property type="entry name" value="Iec3-like_M"/>
    <property type="match status" value="1"/>
</dbReference>
<protein>
    <recommendedName>
        <fullName evidence="7">IEC3 subunit of the Ino80 complex, chromatin re-modelling-domain-containing protein</fullName>
    </recommendedName>
</protein>